<dbReference type="AlphaFoldDB" id="A0A6C0DZC6"/>
<reference evidence="1" key="1">
    <citation type="journal article" date="2020" name="Nature">
        <title>Giant virus diversity and host interactions through global metagenomics.</title>
        <authorList>
            <person name="Schulz F."/>
            <person name="Roux S."/>
            <person name="Paez-Espino D."/>
            <person name="Jungbluth S."/>
            <person name="Walsh D.A."/>
            <person name="Denef V.J."/>
            <person name="McMahon K.D."/>
            <person name="Konstantinidis K.T."/>
            <person name="Eloe-Fadrosh E.A."/>
            <person name="Kyrpides N.C."/>
            <person name="Woyke T."/>
        </authorList>
    </citation>
    <scope>NUCLEOTIDE SEQUENCE</scope>
    <source>
        <strain evidence="1">GVMAG-M-3300023179-107</strain>
    </source>
</reference>
<evidence type="ECO:0000313" key="1">
    <source>
        <dbReference type="EMBL" id="QHT22247.1"/>
    </source>
</evidence>
<organism evidence="1">
    <name type="scientific">viral metagenome</name>
    <dbReference type="NCBI Taxonomy" id="1070528"/>
    <lineage>
        <taxon>unclassified sequences</taxon>
        <taxon>metagenomes</taxon>
        <taxon>organismal metagenomes</taxon>
    </lineage>
</organism>
<accession>A0A6C0DZC6</accession>
<dbReference type="EMBL" id="MN739708">
    <property type="protein sequence ID" value="QHT22247.1"/>
    <property type="molecule type" value="Genomic_DNA"/>
</dbReference>
<name>A0A6C0DZC6_9ZZZZ</name>
<proteinExistence type="predicted"/>
<protein>
    <submittedName>
        <fullName evidence="1">Uncharacterized protein</fullName>
    </submittedName>
</protein>
<sequence>MFDKQILFYSNFIQTLSQKSKLYEDLNHTLNKPPYIIKEVPTNIVNNVFFGKDALRNSITYKIDFFIHI</sequence>